<proteinExistence type="predicted"/>
<keyword evidence="1" id="KW-1185">Reference proteome</keyword>
<protein>
    <submittedName>
        <fullName evidence="2">Uncharacterized protein</fullName>
    </submittedName>
</protein>
<evidence type="ECO:0000313" key="2">
    <source>
        <dbReference type="WBParaSite" id="PDA_v2.g28119.t1"/>
    </source>
</evidence>
<dbReference type="Proteomes" id="UP000887578">
    <property type="component" value="Unplaced"/>
</dbReference>
<evidence type="ECO:0000313" key="1">
    <source>
        <dbReference type="Proteomes" id="UP000887578"/>
    </source>
</evidence>
<dbReference type="WBParaSite" id="PDA_v2.g28119.t1">
    <property type="protein sequence ID" value="PDA_v2.g28119.t1"/>
    <property type="gene ID" value="PDA_v2.g28119"/>
</dbReference>
<accession>A0A914QAC1</accession>
<dbReference type="AlphaFoldDB" id="A0A914QAC1"/>
<name>A0A914QAC1_9BILA</name>
<organism evidence="1 2">
    <name type="scientific">Panagrolaimus davidi</name>
    <dbReference type="NCBI Taxonomy" id="227884"/>
    <lineage>
        <taxon>Eukaryota</taxon>
        <taxon>Metazoa</taxon>
        <taxon>Ecdysozoa</taxon>
        <taxon>Nematoda</taxon>
        <taxon>Chromadorea</taxon>
        <taxon>Rhabditida</taxon>
        <taxon>Tylenchina</taxon>
        <taxon>Panagrolaimomorpha</taxon>
        <taxon>Panagrolaimoidea</taxon>
        <taxon>Panagrolaimidae</taxon>
        <taxon>Panagrolaimus</taxon>
    </lineage>
</organism>
<reference evidence="2" key="1">
    <citation type="submission" date="2022-11" db="UniProtKB">
        <authorList>
            <consortium name="WormBaseParasite"/>
        </authorList>
    </citation>
    <scope>IDENTIFICATION</scope>
</reference>
<sequence>MTAYQTHLSSSLQQQVKEFFSNQLAQLFGSGRVNSSMPAATASPVSDEEVTIAAPLEAPEAPNFCTIVY</sequence>